<name>A0ABU6NWT2_9BACI</name>
<dbReference type="EMBL" id="JARTFS010000002">
    <property type="protein sequence ID" value="MED4400286.1"/>
    <property type="molecule type" value="Genomic_DNA"/>
</dbReference>
<organism evidence="1 2">
    <name type="scientific">Metabacillus fastidiosus</name>
    <dbReference type="NCBI Taxonomy" id="1458"/>
    <lineage>
        <taxon>Bacteria</taxon>
        <taxon>Bacillati</taxon>
        <taxon>Bacillota</taxon>
        <taxon>Bacilli</taxon>
        <taxon>Bacillales</taxon>
        <taxon>Bacillaceae</taxon>
        <taxon>Metabacillus</taxon>
    </lineage>
</organism>
<dbReference type="RefSeq" id="WP_328014855.1">
    <property type="nucleotide sequence ID" value="NZ_JARTFS010000002.1"/>
</dbReference>
<evidence type="ECO:0000313" key="2">
    <source>
        <dbReference type="Proteomes" id="UP001342826"/>
    </source>
</evidence>
<accession>A0ABU6NWT2</accession>
<comment type="caution">
    <text evidence="1">The sequence shown here is derived from an EMBL/GenBank/DDBJ whole genome shotgun (WGS) entry which is preliminary data.</text>
</comment>
<sequence>MILPIKESLVKKMDSFLYEILFSVITSIQLDMGIKLKHISQLPLKMKGSRFFMKKDRKQMPMLITLNIEAVPNSFSLKMLPKEDRKKFSKQLYGKDLIGDIFESGACQLVNGEFKINLSRSMSSIAGLLFEAFIVRKTTENKEFRKELYMWIKEGKRKLSDKEIDKIKILGLGFPKTAKLMPPLYAPQHTNHDIGVVKLLEPIEKYIISSVIFHDDSLSSKNNQIRVVNKPNGLPIGAQIKAITTNEKSEIITPIMKGQYSHVLTLLRNSKTKKHTVEQCRSILDKMVENKEIDLETRFRIEKSIRSPESLGLRQEEIDEYYETVQYWYEDGMKNDGIIPDPLGQQVAKNLV</sequence>
<protein>
    <submittedName>
        <fullName evidence="1">Uncharacterized protein</fullName>
    </submittedName>
</protein>
<evidence type="ECO:0000313" key="1">
    <source>
        <dbReference type="EMBL" id="MED4400286.1"/>
    </source>
</evidence>
<reference evidence="1 2" key="1">
    <citation type="submission" date="2023-03" db="EMBL/GenBank/DDBJ databases">
        <title>Bacillus Genome Sequencing.</title>
        <authorList>
            <person name="Dunlap C."/>
        </authorList>
    </citation>
    <scope>NUCLEOTIDE SEQUENCE [LARGE SCALE GENOMIC DNA]</scope>
    <source>
        <strain evidence="1 2">NRS-1717</strain>
    </source>
</reference>
<keyword evidence="2" id="KW-1185">Reference proteome</keyword>
<dbReference type="Proteomes" id="UP001342826">
    <property type="component" value="Unassembled WGS sequence"/>
</dbReference>
<gene>
    <name evidence="1" type="ORF">P9271_02795</name>
</gene>
<proteinExistence type="predicted"/>